<evidence type="ECO:0000313" key="1">
    <source>
        <dbReference type="EMBL" id="RFM34938.1"/>
    </source>
</evidence>
<gene>
    <name evidence="1" type="ORF">DXN04_11990</name>
</gene>
<name>A0A3E1P4L0_9BACT</name>
<accession>A0A3E1P4L0</accession>
<reference evidence="1 2" key="1">
    <citation type="submission" date="2018-08" db="EMBL/GenBank/DDBJ databases">
        <title>Chitinophaga sp. K20C18050901, a novel bacterium isolated from forest soil.</title>
        <authorList>
            <person name="Wang C."/>
        </authorList>
    </citation>
    <scope>NUCLEOTIDE SEQUENCE [LARGE SCALE GENOMIC DNA]</scope>
    <source>
        <strain evidence="1 2">K20C18050901</strain>
    </source>
</reference>
<sequence length="350" mass="40806">MKADNEIAIIVLACKDYESLQLTLGALNHTVLNGEKVIIILNGDNALRSGITEYVARTWCAAQPQNRFVVKPLCAPAEPYFAIREVLETYPQLKDTRYICKIDDDIIPIKPNWLPELLAAYKAAAGRQRTGFVTGLINNNCWATEELITLYDKWEEYNQLHGYQTHTGWGGRRVTEAGRMDYQDFGTLWHYPYIARWVHQWTSLDLPRFIDITHPLPVKEIPLSVYYSIGCMLFEKEFWLSFVPEDFNSTTDEMIVFLKCRDEHYHKWAVMNQPMIHLFYTRHRLINQDLLDDINASLASHFQDPAMSGQLKALRQQFQPALQQQMATMQEDFVRMRERIDLLLNNVEIQ</sequence>
<dbReference type="EMBL" id="QTJV01000003">
    <property type="protein sequence ID" value="RFM34938.1"/>
    <property type="molecule type" value="Genomic_DNA"/>
</dbReference>
<dbReference type="AlphaFoldDB" id="A0A3E1P4L0"/>
<evidence type="ECO:0000313" key="2">
    <source>
        <dbReference type="Proteomes" id="UP000261174"/>
    </source>
</evidence>
<dbReference type="OrthoDB" id="1551471at2"/>
<dbReference type="InterPro" id="IPR029044">
    <property type="entry name" value="Nucleotide-diphossugar_trans"/>
</dbReference>
<organism evidence="1 2">
    <name type="scientific">Chitinophaga silvisoli</name>
    <dbReference type="NCBI Taxonomy" id="2291814"/>
    <lineage>
        <taxon>Bacteria</taxon>
        <taxon>Pseudomonadati</taxon>
        <taxon>Bacteroidota</taxon>
        <taxon>Chitinophagia</taxon>
        <taxon>Chitinophagales</taxon>
        <taxon>Chitinophagaceae</taxon>
        <taxon>Chitinophaga</taxon>
    </lineage>
</organism>
<protein>
    <submittedName>
        <fullName evidence="1">Uncharacterized protein</fullName>
    </submittedName>
</protein>
<dbReference type="SUPFAM" id="SSF53448">
    <property type="entry name" value="Nucleotide-diphospho-sugar transferases"/>
    <property type="match status" value="1"/>
</dbReference>
<keyword evidence="2" id="KW-1185">Reference proteome</keyword>
<comment type="caution">
    <text evidence="1">The sequence shown here is derived from an EMBL/GenBank/DDBJ whole genome shotgun (WGS) entry which is preliminary data.</text>
</comment>
<dbReference type="RefSeq" id="WP_116853592.1">
    <property type="nucleotide sequence ID" value="NZ_QTJV01000003.1"/>
</dbReference>
<proteinExistence type="predicted"/>
<dbReference type="Proteomes" id="UP000261174">
    <property type="component" value="Unassembled WGS sequence"/>
</dbReference>